<reference evidence="2 3" key="1">
    <citation type="submission" date="2014-12" db="EMBL/GenBank/DDBJ databases">
        <title>Draft genome sequences of 29 type strains of Enterococci.</title>
        <authorList>
            <person name="Zhong Z."/>
            <person name="Sun Z."/>
            <person name="Liu W."/>
            <person name="Zhang W."/>
            <person name="Zhang H."/>
        </authorList>
    </citation>
    <scope>NUCLEOTIDE SEQUENCE [LARGE SCALE GENOMIC DNA]</scope>
    <source>
        <strain evidence="2 3">DSM 17690</strain>
    </source>
</reference>
<dbReference type="EMBL" id="JXKD01000002">
    <property type="protein sequence ID" value="OJG11825.1"/>
    <property type="molecule type" value="Genomic_DNA"/>
</dbReference>
<dbReference type="OrthoDB" id="10000639at2"/>
<proteinExistence type="predicted"/>
<protein>
    <recommendedName>
        <fullName evidence="4">DUF4352 domain-containing protein</fullName>
    </recommendedName>
</protein>
<accession>A0A1L8QWD8</accession>
<evidence type="ECO:0000256" key="1">
    <source>
        <dbReference type="SAM" id="SignalP"/>
    </source>
</evidence>
<keyword evidence="3" id="KW-1185">Reference proteome</keyword>
<evidence type="ECO:0000313" key="3">
    <source>
        <dbReference type="Proteomes" id="UP000182149"/>
    </source>
</evidence>
<dbReference type="Proteomes" id="UP000182149">
    <property type="component" value="Unassembled WGS sequence"/>
</dbReference>
<keyword evidence="1" id="KW-0732">Signal</keyword>
<sequence>MIKKRKKSNVLLIATLASILLMGIGTALADTIDKSYTFSSSGPLAMTYTAAYPKDTKSSMYISVTSTSDSSRSSFKIKPQVFNGDKYVNTGSGGTVEKGKCYEVYNYAVENFGERVPVRFRGERSTASKLTFKGKWSPDYTYESGVIVLP</sequence>
<evidence type="ECO:0008006" key="4">
    <source>
        <dbReference type="Google" id="ProtNLM"/>
    </source>
</evidence>
<dbReference type="RefSeq" id="WP_071873995.1">
    <property type="nucleotide sequence ID" value="NZ_JBHSHF010000012.1"/>
</dbReference>
<feature type="signal peptide" evidence="1">
    <location>
        <begin position="1"/>
        <end position="29"/>
    </location>
</feature>
<name>A0A1L8QWD8_9ENTE</name>
<organism evidence="2 3">
    <name type="scientific">Enterococcus aquimarinus</name>
    <dbReference type="NCBI Taxonomy" id="328396"/>
    <lineage>
        <taxon>Bacteria</taxon>
        <taxon>Bacillati</taxon>
        <taxon>Bacillota</taxon>
        <taxon>Bacilli</taxon>
        <taxon>Lactobacillales</taxon>
        <taxon>Enterococcaceae</taxon>
        <taxon>Enterococcus</taxon>
    </lineage>
</organism>
<comment type="caution">
    <text evidence="2">The sequence shown here is derived from an EMBL/GenBank/DDBJ whole genome shotgun (WGS) entry which is preliminary data.</text>
</comment>
<gene>
    <name evidence="2" type="ORF">RU93_GL001058</name>
</gene>
<feature type="chain" id="PRO_5009879603" description="DUF4352 domain-containing protein" evidence="1">
    <location>
        <begin position="30"/>
        <end position="150"/>
    </location>
</feature>
<dbReference type="AlphaFoldDB" id="A0A1L8QWD8"/>
<evidence type="ECO:0000313" key="2">
    <source>
        <dbReference type="EMBL" id="OJG11825.1"/>
    </source>
</evidence>